<dbReference type="GO" id="GO:0008253">
    <property type="term" value="F:5'-nucleotidase activity"/>
    <property type="evidence" value="ECO:0007669"/>
    <property type="project" value="UniProtKB-EC"/>
</dbReference>
<feature type="chain" id="PRO_5040547084" evidence="12">
    <location>
        <begin position="20"/>
        <end position="594"/>
    </location>
</feature>
<evidence type="ECO:0000256" key="5">
    <source>
        <dbReference type="ARBA" id="ARBA00022525"/>
    </source>
</evidence>
<keyword evidence="9 12" id="KW-0547">Nucleotide-binding</keyword>
<keyword evidence="17" id="KW-1185">Reference proteome</keyword>
<dbReference type="GO" id="GO:0005886">
    <property type="term" value="C:plasma membrane"/>
    <property type="evidence" value="ECO:0007669"/>
    <property type="project" value="TreeGrafter"/>
</dbReference>
<keyword evidence="7" id="KW-0479">Metal-binding</keyword>
<dbReference type="GO" id="GO:0005615">
    <property type="term" value="C:extracellular space"/>
    <property type="evidence" value="ECO:0007669"/>
    <property type="project" value="UniProtKB-ARBA"/>
</dbReference>
<dbReference type="Pfam" id="PF00149">
    <property type="entry name" value="Metallophos"/>
    <property type="match status" value="1"/>
</dbReference>
<dbReference type="FunFam" id="3.60.21.10:FF:000020">
    <property type="entry name" value="NT5E isoform 4"/>
    <property type="match status" value="1"/>
</dbReference>
<organism evidence="16 17">
    <name type="scientific">Bemisia tabaci</name>
    <name type="common">Sweetpotato whitefly</name>
    <name type="synonym">Aleurodes tabaci</name>
    <dbReference type="NCBI Taxonomy" id="7038"/>
    <lineage>
        <taxon>Eukaryota</taxon>
        <taxon>Metazoa</taxon>
        <taxon>Ecdysozoa</taxon>
        <taxon>Arthropoda</taxon>
        <taxon>Hexapoda</taxon>
        <taxon>Insecta</taxon>
        <taxon>Pterygota</taxon>
        <taxon>Neoptera</taxon>
        <taxon>Paraneoptera</taxon>
        <taxon>Hemiptera</taxon>
        <taxon>Sternorrhyncha</taxon>
        <taxon>Aleyrodoidea</taxon>
        <taxon>Aleyrodidae</taxon>
        <taxon>Aleyrodinae</taxon>
        <taxon>Bemisia</taxon>
    </lineage>
</organism>
<dbReference type="AlphaFoldDB" id="A0A9P0F0Z3"/>
<dbReference type="Pfam" id="PF02872">
    <property type="entry name" value="5_nucleotid_C"/>
    <property type="match status" value="1"/>
</dbReference>
<dbReference type="InterPro" id="IPR006146">
    <property type="entry name" value="5'-Nucleotdase_CS"/>
</dbReference>
<dbReference type="SUPFAM" id="SSF55816">
    <property type="entry name" value="5'-nucleotidase (syn. UDP-sugar hydrolase), C-terminal domain"/>
    <property type="match status" value="1"/>
</dbReference>
<evidence type="ECO:0000256" key="2">
    <source>
        <dbReference type="ARBA" id="ARBA00004613"/>
    </source>
</evidence>
<evidence type="ECO:0000256" key="8">
    <source>
        <dbReference type="ARBA" id="ARBA00022729"/>
    </source>
</evidence>
<evidence type="ECO:0000256" key="12">
    <source>
        <dbReference type="RuleBase" id="RU362119"/>
    </source>
</evidence>
<dbReference type="PROSITE" id="PS00785">
    <property type="entry name" value="5_NUCLEOTIDASE_1"/>
    <property type="match status" value="1"/>
</dbReference>
<keyword evidence="5" id="KW-0964">Secreted</keyword>
<dbReference type="Gene3D" id="3.60.21.10">
    <property type="match status" value="1"/>
</dbReference>
<accession>A0A9P0F0Z3</accession>
<proteinExistence type="inferred from homology"/>
<keyword evidence="11" id="KW-1199">Hemostasis impairing toxin</keyword>
<dbReference type="GO" id="GO:0090729">
    <property type="term" value="F:toxin activity"/>
    <property type="evidence" value="ECO:0007669"/>
    <property type="project" value="UniProtKB-KW"/>
</dbReference>
<dbReference type="Gene3D" id="3.90.780.10">
    <property type="entry name" value="5'-Nucleotidase, C-terminal domain"/>
    <property type="match status" value="1"/>
</dbReference>
<evidence type="ECO:0000256" key="3">
    <source>
        <dbReference type="ARBA" id="ARBA00006654"/>
    </source>
</evidence>
<keyword evidence="13" id="KW-1133">Transmembrane helix</keyword>
<gene>
    <name evidence="16" type="ORF">BEMITA_LOCUS6313</name>
</gene>
<keyword evidence="13" id="KW-0812">Transmembrane</keyword>
<evidence type="ECO:0000256" key="13">
    <source>
        <dbReference type="SAM" id="Phobius"/>
    </source>
</evidence>
<feature type="domain" description="5'-Nucleotidase C-terminal" evidence="15">
    <location>
        <begin position="343"/>
        <end position="524"/>
    </location>
</feature>
<keyword evidence="4" id="KW-1201">Platelet aggregation inhibiting toxin</keyword>
<evidence type="ECO:0000256" key="4">
    <source>
        <dbReference type="ARBA" id="ARBA00022442"/>
    </source>
</evidence>
<dbReference type="FunFam" id="3.90.780.10:FF:000004">
    <property type="entry name" value="UDP-sugar hydrolase, putative"/>
    <property type="match status" value="1"/>
</dbReference>
<evidence type="ECO:0000313" key="17">
    <source>
        <dbReference type="Proteomes" id="UP001152759"/>
    </source>
</evidence>
<dbReference type="GO" id="GO:0000166">
    <property type="term" value="F:nucleotide binding"/>
    <property type="evidence" value="ECO:0007669"/>
    <property type="project" value="UniProtKB-KW"/>
</dbReference>
<feature type="transmembrane region" description="Helical" evidence="13">
    <location>
        <begin position="570"/>
        <end position="589"/>
    </location>
</feature>
<feature type="signal peptide" evidence="12">
    <location>
        <begin position="1"/>
        <end position="19"/>
    </location>
</feature>
<evidence type="ECO:0000256" key="7">
    <source>
        <dbReference type="ARBA" id="ARBA00022723"/>
    </source>
</evidence>
<dbReference type="CDD" id="cd07409">
    <property type="entry name" value="MPP_CD73_N"/>
    <property type="match status" value="1"/>
</dbReference>
<dbReference type="InterPro" id="IPR036907">
    <property type="entry name" value="5'-Nucleotdase_C_sf"/>
</dbReference>
<name>A0A9P0F0Z3_BEMTA</name>
<keyword evidence="8 12" id="KW-0732">Signal</keyword>
<dbReference type="PRINTS" id="PR01607">
    <property type="entry name" value="APYRASEFAMLY"/>
</dbReference>
<reference evidence="16" key="1">
    <citation type="submission" date="2021-12" db="EMBL/GenBank/DDBJ databases">
        <authorList>
            <person name="King R."/>
        </authorList>
    </citation>
    <scope>NUCLEOTIDE SEQUENCE</scope>
</reference>
<evidence type="ECO:0000259" key="15">
    <source>
        <dbReference type="Pfam" id="PF02872"/>
    </source>
</evidence>
<evidence type="ECO:0000256" key="6">
    <source>
        <dbReference type="ARBA" id="ARBA00022656"/>
    </source>
</evidence>
<sequence>MQQLLALLALAACLADVRGAFKLTLLHTNDMHARFDETNQNTGPCKNTVSHKGCYGGFARLKHAVLEARQRATQQGRSSLFLNAGDNFQGTPYYTLFKWDVTADLLNRLDIDVMSLGNHEFDDGVAGLAPFLQKSKTPIVSANVDTGAETSLQSSNGVLIQKSLKIKLGSTTVCVVGYLTPETKFLANTGKVAISEEVEAIRAEIKQLKQEPGADKCHVIIGLGHSGFDVDKHIAAVVPEIDVIVGGHTDTFLYSGKQPDIEKPEANYPYMVTQESGKRVPVVQAYGYTKYLGELKLDWDDNWNLVRASGNPVLLDDKVPQDAPVAEEVKKWTAKLSENANQVVGSTTARLEGTTGLCSCAECNLGNLIADAYVEYYATKYRQLIPPEHWTDAPISFCQAGSVRATIDGFYSSGNITYGDVLTVMPFKNKLIKTTITGAHLLKTLEFSVAPLDASCSNKHSKSAFLQVSGIHVTYDMSKPPNSRVVEARVRCGHCMVPKYLPLDKNATYGVIMTDYIFMGGDNYSFDQDAPITTLELTDTETVVDYIRRKSPVYPELSGRVKVLNLSDPVSGSSVLTVSLLLFLSTLFLTSYSK</sequence>
<dbReference type="PANTHER" id="PTHR11575">
    <property type="entry name" value="5'-NUCLEOTIDASE-RELATED"/>
    <property type="match status" value="1"/>
</dbReference>
<feature type="domain" description="Calcineurin-like phosphoesterase" evidence="14">
    <location>
        <begin position="24"/>
        <end position="249"/>
    </location>
</feature>
<dbReference type="PANTHER" id="PTHR11575:SF24">
    <property type="entry name" value="5'-NUCLEOTIDASE"/>
    <property type="match status" value="1"/>
</dbReference>
<comment type="catalytic activity">
    <reaction evidence="1">
        <text>a ribonucleoside 5'-phosphate + H2O = a ribonucleoside + phosphate</text>
        <dbReference type="Rhea" id="RHEA:12484"/>
        <dbReference type="ChEBI" id="CHEBI:15377"/>
        <dbReference type="ChEBI" id="CHEBI:18254"/>
        <dbReference type="ChEBI" id="CHEBI:43474"/>
        <dbReference type="ChEBI" id="CHEBI:58043"/>
        <dbReference type="EC" id="3.1.3.5"/>
    </reaction>
</comment>
<dbReference type="Proteomes" id="UP001152759">
    <property type="component" value="Chromosome 3"/>
</dbReference>
<dbReference type="InterPro" id="IPR029052">
    <property type="entry name" value="Metallo-depent_PP-like"/>
</dbReference>
<evidence type="ECO:0000256" key="9">
    <source>
        <dbReference type="ARBA" id="ARBA00022741"/>
    </source>
</evidence>
<dbReference type="InterPro" id="IPR004843">
    <property type="entry name" value="Calcineurin-like_PHP"/>
</dbReference>
<comment type="similarity">
    <text evidence="3 12">Belongs to the 5'-nucleotidase family.</text>
</comment>
<evidence type="ECO:0000259" key="14">
    <source>
        <dbReference type="Pfam" id="PF00149"/>
    </source>
</evidence>
<evidence type="ECO:0000256" key="11">
    <source>
        <dbReference type="ARBA" id="ARBA00023240"/>
    </source>
</evidence>
<dbReference type="InterPro" id="IPR006179">
    <property type="entry name" value="5_nucleotidase/apyrase"/>
</dbReference>
<keyword evidence="13" id="KW-0472">Membrane</keyword>
<comment type="subcellular location">
    <subcellularLocation>
        <location evidence="2">Secreted</location>
    </subcellularLocation>
</comment>
<evidence type="ECO:0000256" key="10">
    <source>
        <dbReference type="ARBA" id="ARBA00022801"/>
    </source>
</evidence>
<dbReference type="EMBL" id="OU963864">
    <property type="protein sequence ID" value="CAH0387274.1"/>
    <property type="molecule type" value="Genomic_DNA"/>
</dbReference>
<protein>
    <submittedName>
        <fullName evidence="16">Uncharacterized protein</fullName>
    </submittedName>
</protein>
<keyword evidence="10 12" id="KW-0378">Hydrolase</keyword>
<dbReference type="GO" id="GO:0006196">
    <property type="term" value="P:AMP catabolic process"/>
    <property type="evidence" value="ECO:0007669"/>
    <property type="project" value="TreeGrafter"/>
</dbReference>
<evidence type="ECO:0000313" key="16">
    <source>
        <dbReference type="EMBL" id="CAH0387274.1"/>
    </source>
</evidence>
<keyword evidence="6" id="KW-0800">Toxin</keyword>
<dbReference type="KEGG" id="btab:109030582"/>
<dbReference type="SUPFAM" id="SSF56300">
    <property type="entry name" value="Metallo-dependent phosphatases"/>
    <property type="match status" value="1"/>
</dbReference>
<dbReference type="InterPro" id="IPR008334">
    <property type="entry name" value="5'-Nucleotdase_C"/>
</dbReference>
<evidence type="ECO:0000256" key="1">
    <source>
        <dbReference type="ARBA" id="ARBA00000815"/>
    </source>
</evidence>
<dbReference type="GO" id="GO:0046872">
    <property type="term" value="F:metal ion binding"/>
    <property type="evidence" value="ECO:0007669"/>
    <property type="project" value="UniProtKB-KW"/>
</dbReference>